<evidence type="ECO:0000313" key="1">
    <source>
        <dbReference type="EMBL" id="KAG5548779.1"/>
    </source>
</evidence>
<accession>A0AAV6K8U1</accession>
<gene>
    <name evidence="1" type="ORF">RHGRI_014209</name>
</gene>
<protein>
    <submittedName>
        <fullName evidence="1">Uncharacterized protein</fullName>
    </submittedName>
</protein>
<dbReference type="AlphaFoldDB" id="A0AAV6K8U1"/>
<keyword evidence="2" id="KW-1185">Reference proteome</keyword>
<name>A0AAV6K8U1_9ERIC</name>
<dbReference type="EMBL" id="JACTNZ010000005">
    <property type="protein sequence ID" value="KAG5548779.1"/>
    <property type="molecule type" value="Genomic_DNA"/>
</dbReference>
<organism evidence="1 2">
    <name type="scientific">Rhododendron griersonianum</name>
    <dbReference type="NCBI Taxonomy" id="479676"/>
    <lineage>
        <taxon>Eukaryota</taxon>
        <taxon>Viridiplantae</taxon>
        <taxon>Streptophyta</taxon>
        <taxon>Embryophyta</taxon>
        <taxon>Tracheophyta</taxon>
        <taxon>Spermatophyta</taxon>
        <taxon>Magnoliopsida</taxon>
        <taxon>eudicotyledons</taxon>
        <taxon>Gunneridae</taxon>
        <taxon>Pentapetalae</taxon>
        <taxon>asterids</taxon>
        <taxon>Ericales</taxon>
        <taxon>Ericaceae</taxon>
        <taxon>Ericoideae</taxon>
        <taxon>Rhodoreae</taxon>
        <taxon>Rhododendron</taxon>
    </lineage>
</organism>
<comment type="caution">
    <text evidence="1">The sequence shown here is derived from an EMBL/GenBank/DDBJ whole genome shotgun (WGS) entry which is preliminary data.</text>
</comment>
<dbReference type="Proteomes" id="UP000823749">
    <property type="component" value="Chromosome 5"/>
</dbReference>
<proteinExistence type="predicted"/>
<evidence type="ECO:0000313" key="2">
    <source>
        <dbReference type="Proteomes" id="UP000823749"/>
    </source>
</evidence>
<sequence>MGYPVGILETHSSDAVCKLWNSGWKRANLETPGVLNPTRADEHCPRRWFLLPLSPRASSSCEPLYLRALVSSEIERDPRLWNRSNHYTDEPRPSLSWICSREDLFTGELYCRRTQHRPIIWVGYVLPPCR</sequence>
<reference evidence="1" key="1">
    <citation type="submission" date="2020-08" db="EMBL/GenBank/DDBJ databases">
        <title>Plant Genome Project.</title>
        <authorList>
            <person name="Zhang R.-G."/>
        </authorList>
    </citation>
    <scope>NUCLEOTIDE SEQUENCE</scope>
    <source>
        <strain evidence="1">WSP0</strain>
        <tissue evidence="1">Leaf</tissue>
    </source>
</reference>